<dbReference type="EMBL" id="CP007493">
    <property type="protein sequence ID" value="AJB42788.1"/>
    <property type="molecule type" value="Genomic_DNA"/>
</dbReference>
<feature type="domain" description="TFIIB-type" evidence="2">
    <location>
        <begin position="13"/>
        <end position="43"/>
    </location>
</feature>
<dbReference type="SUPFAM" id="SSF57783">
    <property type="entry name" value="Zinc beta-ribbon"/>
    <property type="match status" value="1"/>
</dbReference>
<organism evidence="3 4">
    <name type="scientific">Thermofilum adornatum 1505</name>
    <dbReference type="NCBI Taxonomy" id="697581"/>
    <lineage>
        <taxon>Archaea</taxon>
        <taxon>Thermoproteota</taxon>
        <taxon>Thermoprotei</taxon>
        <taxon>Thermofilales</taxon>
        <taxon>Thermofilaceae</taxon>
        <taxon>Thermofilum</taxon>
    </lineage>
</organism>
<gene>
    <name evidence="3" type="ORF">TCARB_1750</name>
</gene>
<dbReference type="GeneID" id="16573333"/>
<evidence type="ECO:0000313" key="4">
    <source>
        <dbReference type="Proteomes" id="UP000266720"/>
    </source>
</evidence>
<dbReference type="RefSeq" id="WP_148682017.1">
    <property type="nucleotide sequence ID" value="NZ_CP007493.1"/>
</dbReference>
<dbReference type="Pfam" id="PF08271">
    <property type="entry name" value="Zn_Ribbon_TF"/>
    <property type="match status" value="1"/>
</dbReference>
<accession>A0A3G1A8U5</accession>
<evidence type="ECO:0000256" key="1">
    <source>
        <dbReference type="PROSITE-ProRule" id="PRU00469"/>
    </source>
</evidence>
<keyword evidence="1" id="KW-0479">Metal-binding</keyword>
<sequence length="291" mass="33424">MSTVFLRHLTTKLHMRCPICNGIVVLNPLTGEYVCSECGYVVESIAIEEKQGINIKHVKKFPYRSFYTREESLFIRARRKLASVSLILNINEQLRNDILREFVFLSKRIKRDRIALLVVLVYLKLREYDRSISLLKVVKAFREANSRVTVGRALKILSEMHRSNYRTETWGSVIEDISSRLARVYGVGELKTRLLLEKYVNMLRLQFLGRSRRNVVSALAYLLLKQQIGNITIEEFARAVGVYSSTLRKNVEYVSLALLEAPLDEPLSDILKIWSTGDSADKALKVSVNNP</sequence>
<dbReference type="GO" id="GO:0008270">
    <property type="term" value="F:zinc ion binding"/>
    <property type="evidence" value="ECO:0007669"/>
    <property type="project" value="UniProtKB-KW"/>
</dbReference>
<dbReference type="AlphaFoldDB" id="A0A3G1A8U5"/>
<keyword evidence="1" id="KW-0862">Zinc</keyword>
<reference evidence="4" key="1">
    <citation type="book" date="2010" name="EXTREMOPHILES" publisher="0:0-0">
        <title>Complete genome sequences of ten hyperthermophilic archaea reveal their metabolic capabilities and possible ecological roles.</title>
        <editorList>
            <person name="?"/>
        </editorList>
        <authorList>
            <person name="Ravin N.V."/>
            <person name="Mardanov A.V."/>
            <person name="Bonch-Osmolovskaya E.A."/>
            <person name="Skryabin K.G."/>
        </authorList>
    </citation>
    <scope>NUCLEOTIDE SEQUENCE [LARGE SCALE GENOMIC DNA]</scope>
    <source>
        <strain evidence="4">1505</strain>
    </source>
</reference>
<keyword evidence="1" id="KW-0863">Zinc-finger</keyword>
<dbReference type="Proteomes" id="UP000266720">
    <property type="component" value="Chromosome"/>
</dbReference>
<evidence type="ECO:0000313" key="3">
    <source>
        <dbReference type="EMBL" id="AJB42788.1"/>
    </source>
</evidence>
<protein>
    <recommendedName>
        <fullName evidence="2">TFIIB-type domain-containing protein</fullName>
    </recommendedName>
</protein>
<dbReference type="KEGG" id="tcb:TCARB_1750"/>
<dbReference type="PROSITE" id="PS51134">
    <property type="entry name" value="ZF_TFIIB"/>
    <property type="match status" value="1"/>
</dbReference>
<dbReference type="Gene3D" id="2.20.25.10">
    <property type="match status" value="1"/>
</dbReference>
<proteinExistence type="predicted"/>
<name>A0A3G1A8U5_9CREN</name>
<dbReference type="InterPro" id="IPR013137">
    <property type="entry name" value="Znf_TFIIB"/>
</dbReference>
<dbReference type="STRING" id="697581.TCARB_1750"/>
<evidence type="ECO:0000259" key="2">
    <source>
        <dbReference type="PROSITE" id="PS51134"/>
    </source>
</evidence>